<comment type="caution">
    <text evidence="6">The sequence shown here is derived from an EMBL/GenBank/DDBJ whole genome shotgun (WGS) entry which is preliminary data.</text>
</comment>
<dbReference type="InterPro" id="IPR000375">
    <property type="entry name" value="Dynamin_stalk"/>
</dbReference>
<dbReference type="Proteomes" id="UP001305779">
    <property type="component" value="Unassembled WGS sequence"/>
</dbReference>
<evidence type="ECO:0000256" key="1">
    <source>
        <dbReference type="ARBA" id="ARBA00022741"/>
    </source>
</evidence>
<evidence type="ECO:0000259" key="4">
    <source>
        <dbReference type="PROSITE" id="PS51388"/>
    </source>
</evidence>
<dbReference type="SUPFAM" id="SSF52540">
    <property type="entry name" value="P-loop containing nucleoside triphosphate hydrolases"/>
    <property type="match status" value="1"/>
</dbReference>
<name>A0ABR0E4Y2_ZASCE</name>
<dbReference type="Pfam" id="PF00350">
    <property type="entry name" value="Dynamin_N"/>
    <property type="match status" value="1"/>
</dbReference>
<keyword evidence="2" id="KW-0342">GTP-binding</keyword>
<sequence>MVRKKATPAKAPPEDADLPSAPPDTSSLRKLLSSDSTVAYELLYQLRACGLGSMFQIPQLVVCGDQSAGKSSVLEALTEVPFPTKSNLCTRFATQIVMRRANADTIRAKIIPDDKLSAREKTAMSAFSRSIQDCQQLPEVIEAATAHMGLDKADKAKASAKPRAFSRNVLSIEIEGPEVQPLILVDLPGWINTQTKDHTDEDVHLIQELIVEYIAQEKTIVLPVISAKSDLSSQAILTQCRKVGALETRTLGIITKLDKVDAGSDEEKNWLEVARNRDVQCGLGWHVLRNRTYEERNESSATRNMNEKDFFKRGAYRTISSDNKGVESLRTKLGDLQFAKIKKELPGLLQEADVRHHETSLELKQLGRRRSNVEEMRRALMSSSVDFSRLMQQAYEGTYSDPDFFPEISGGFANQDHKHLRASVRGRQEDFMAQMQMYGSKFRIYETEKAGGTHKRGAIERNLPEKYRAARKFQTVIQREEFEKRAHDLHLATRGPDLPGLFNSDLVARLYQDLTVNWEEMALDHIVIIDELCCQLVKAAVHQTGPKDLAESILDKLKPIMKRRYGNAYRELQRLIEDKNGLLGVCDPSHADKVQDLHDHEKNQELDRARALAVNPPANATSVTVFGAQQTPQPPKRGPRDSNMISAQKAVDHVIVVFNKRLQTFTDNVTQQVIERNLLKGLADIFSPKQVQEYTDKEVEQLAVESKSTQSKREELEHFKEILDNYRNEVDKLLHPHKRRAAETKDDDDDNVPYSKRAALD</sequence>
<dbReference type="InterPro" id="IPR020850">
    <property type="entry name" value="GED_dom"/>
</dbReference>
<dbReference type="InterPro" id="IPR001401">
    <property type="entry name" value="Dynamin_GTPase"/>
</dbReference>
<dbReference type="InterPro" id="IPR045063">
    <property type="entry name" value="Dynamin_N"/>
</dbReference>
<feature type="domain" description="Dynamin-type G" evidence="5">
    <location>
        <begin position="54"/>
        <end position="346"/>
    </location>
</feature>
<dbReference type="Pfam" id="PF01031">
    <property type="entry name" value="Dynamin_M"/>
    <property type="match status" value="1"/>
</dbReference>
<accession>A0ABR0E4Y2</accession>
<dbReference type="PRINTS" id="PR00195">
    <property type="entry name" value="DYNAMIN"/>
</dbReference>
<keyword evidence="1" id="KW-0547">Nucleotide-binding</keyword>
<feature type="region of interest" description="Disordered" evidence="3">
    <location>
        <begin position="1"/>
        <end position="27"/>
    </location>
</feature>
<evidence type="ECO:0000313" key="6">
    <source>
        <dbReference type="EMBL" id="KAK4496315.1"/>
    </source>
</evidence>
<protein>
    <submittedName>
        <fullName evidence="6">Uncharacterized protein</fullName>
    </submittedName>
</protein>
<proteinExistence type="predicted"/>
<gene>
    <name evidence="6" type="ORF">PRZ48_012295</name>
</gene>
<feature type="domain" description="GED" evidence="4">
    <location>
        <begin position="647"/>
        <end position="738"/>
    </location>
</feature>
<dbReference type="EMBL" id="JAXOVC010000010">
    <property type="protein sequence ID" value="KAK4496315.1"/>
    <property type="molecule type" value="Genomic_DNA"/>
</dbReference>
<dbReference type="InterPro" id="IPR022812">
    <property type="entry name" value="Dynamin"/>
</dbReference>
<evidence type="ECO:0000256" key="3">
    <source>
        <dbReference type="SAM" id="MobiDB-lite"/>
    </source>
</evidence>
<evidence type="ECO:0000313" key="7">
    <source>
        <dbReference type="Proteomes" id="UP001305779"/>
    </source>
</evidence>
<dbReference type="InterPro" id="IPR027417">
    <property type="entry name" value="P-loop_NTPase"/>
</dbReference>
<evidence type="ECO:0000256" key="2">
    <source>
        <dbReference type="ARBA" id="ARBA00023134"/>
    </source>
</evidence>
<dbReference type="SMART" id="SM00053">
    <property type="entry name" value="DYNc"/>
    <property type="match status" value="1"/>
</dbReference>
<dbReference type="PROSITE" id="PS51388">
    <property type="entry name" value="GED"/>
    <property type="match status" value="1"/>
</dbReference>
<dbReference type="InterPro" id="IPR030381">
    <property type="entry name" value="G_DYNAMIN_dom"/>
</dbReference>
<evidence type="ECO:0000259" key="5">
    <source>
        <dbReference type="PROSITE" id="PS51718"/>
    </source>
</evidence>
<dbReference type="PROSITE" id="PS51718">
    <property type="entry name" value="G_DYNAMIN_2"/>
    <property type="match status" value="1"/>
</dbReference>
<keyword evidence="7" id="KW-1185">Reference proteome</keyword>
<dbReference type="PANTHER" id="PTHR11566">
    <property type="entry name" value="DYNAMIN"/>
    <property type="match status" value="1"/>
</dbReference>
<reference evidence="6 7" key="1">
    <citation type="journal article" date="2023" name="G3 (Bethesda)">
        <title>A chromosome-level genome assembly of Zasmidium syzygii isolated from banana leaves.</title>
        <authorList>
            <person name="van Westerhoven A.C."/>
            <person name="Mehrabi R."/>
            <person name="Talebi R."/>
            <person name="Steentjes M.B.F."/>
            <person name="Corcolon B."/>
            <person name="Chong P.A."/>
            <person name="Kema G.H.J."/>
            <person name="Seidl M.F."/>
        </authorList>
    </citation>
    <scope>NUCLEOTIDE SEQUENCE [LARGE SCALE GENOMIC DNA]</scope>
    <source>
        <strain evidence="6 7">P124</strain>
    </source>
</reference>
<feature type="region of interest" description="Disordered" evidence="3">
    <location>
        <begin position="734"/>
        <end position="761"/>
    </location>
</feature>
<dbReference type="Gene3D" id="3.40.50.300">
    <property type="entry name" value="P-loop containing nucleotide triphosphate hydrolases"/>
    <property type="match status" value="1"/>
</dbReference>
<dbReference type="PANTHER" id="PTHR11566:SF66">
    <property type="entry name" value="INTERFERON-INDUCED GTP-BINDING PROTEIN MX"/>
    <property type="match status" value="1"/>
</dbReference>
<dbReference type="CDD" id="cd08771">
    <property type="entry name" value="DLP_1"/>
    <property type="match status" value="1"/>
</dbReference>
<organism evidence="6 7">
    <name type="scientific">Zasmidium cellare</name>
    <name type="common">Wine cellar mold</name>
    <name type="synonym">Racodium cellare</name>
    <dbReference type="NCBI Taxonomy" id="395010"/>
    <lineage>
        <taxon>Eukaryota</taxon>
        <taxon>Fungi</taxon>
        <taxon>Dikarya</taxon>
        <taxon>Ascomycota</taxon>
        <taxon>Pezizomycotina</taxon>
        <taxon>Dothideomycetes</taxon>
        <taxon>Dothideomycetidae</taxon>
        <taxon>Mycosphaerellales</taxon>
        <taxon>Mycosphaerellaceae</taxon>
        <taxon>Zasmidium</taxon>
    </lineage>
</organism>